<proteinExistence type="inferred from homology"/>
<comment type="similarity">
    <text evidence="2 6">Belongs to the class-III pyridoxal-phosphate-dependent aminotransferase family.</text>
</comment>
<evidence type="ECO:0000256" key="3">
    <source>
        <dbReference type="ARBA" id="ARBA00022576"/>
    </source>
</evidence>
<dbReference type="STRING" id="360910.BAV2373"/>
<dbReference type="HOGENOM" id="CLU_016922_10_0_4"/>
<dbReference type="EMBL" id="AM167904">
    <property type="protein sequence ID" value="CAJ49983.1"/>
    <property type="molecule type" value="Genomic_DNA"/>
</dbReference>
<dbReference type="PANTHER" id="PTHR43552:SF2">
    <property type="entry name" value="DIAMINOBUTYRATE--2-OXOGLUTARATE TRANSAMINASE"/>
    <property type="match status" value="1"/>
</dbReference>
<dbReference type="CDD" id="cd00610">
    <property type="entry name" value="OAT_like"/>
    <property type="match status" value="1"/>
</dbReference>
<comment type="cofactor">
    <cofactor evidence="1 7">
        <name>pyridoxal 5'-phosphate</name>
        <dbReference type="ChEBI" id="CHEBI:597326"/>
    </cofactor>
</comment>
<dbReference type="Gene3D" id="3.40.640.10">
    <property type="entry name" value="Type I PLP-dependent aspartate aminotransferase-like (Major domain)"/>
    <property type="match status" value="1"/>
</dbReference>
<evidence type="ECO:0000256" key="5">
    <source>
        <dbReference type="ARBA" id="ARBA00022898"/>
    </source>
</evidence>
<gene>
    <name evidence="8" type="primary">ectB</name>
    <name evidence="8" type="ordered locus">BAV2373</name>
</gene>
<comment type="function">
    <text evidence="7">Catalyzes reversively the conversion of L-aspartate beta-semialdehyde (ASA) to L-2,4-diaminobutyrate (DABA) by transamination with L-glutamate.</text>
</comment>
<dbReference type="GO" id="GO:0047307">
    <property type="term" value="F:diaminobutyrate-pyruvate transaminase activity"/>
    <property type="evidence" value="ECO:0007669"/>
    <property type="project" value="InterPro"/>
</dbReference>
<dbReference type="InterPro" id="IPR015424">
    <property type="entry name" value="PyrdxlP-dep_Trfase"/>
</dbReference>
<comment type="pathway">
    <text evidence="7">Amine and polyamine biosynthesis; ectoine biosynthesis; L-ectoine from L-aspartate 4-semialdehyde: step 1/3.</text>
</comment>
<name>Q2KY18_BORA1</name>
<organism evidence="8 9">
    <name type="scientific">Bordetella avium (strain 197N)</name>
    <dbReference type="NCBI Taxonomy" id="360910"/>
    <lineage>
        <taxon>Bacteria</taxon>
        <taxon>Pseudomonadati</taxon>
        <taxon>Pseudomonadota</taxon>
        <taxon>Betaproteobacteria</taxon>
        <taxon>Burkholderiales</taxon>
        <taxon>Alcaligenaceae</taxon>
        <taxon>Bordetella</taxon>
    </lineage>
</organism>
<dbReference type="EC" id="2.6.1.76" evidence="7"/>
<sequence>MDLKIFDRMESEVRGYIRSFPVIFSQARGSVLIDEEGREYIDFFSGAGTLNYGHNNPIFKQKLLDYLAEDGVVHGLDMATSAKKRFLETFERVLLKPRNWKYTLQFTGPTGTNAVEAALKIARQVKGRPNIISFTHGFHGVSGGSLAATANVKFRNAAGHALANTTFMPYDGYFGPDVDTIAYLERMLEDPSSGLDKPAGVIVETVQGEGGVNVATLRWLKDLEKLCRRHDMLLIVDDIQVGCGRTGSFFSFESAGIRPDIITLSKSLSGFGLPMSLVLMKPELDVWKPGAHSGTFRGNNLAFVTAAEALDSYWASDAFSTDVQRKERMVRDWLENLAHSYPNAGLAARGRGLIQGLVATAAPELANEIARKAFERGVVIETAGAHDEVLKLLPALTIEDELLTRGLDVIEASVADALGEKQSSARVLKFGGKRK</sequence>
<dbReference type="NCBIfam" id="TIGR00709">
    <property type="entry name" value="dat"/>
    <property type="match status" value="1"/>
</dbReference>
<dbReference type="GeneID" id="92934452"/>
<dbReference type="PROSITE" id="PS00600">
    <property type="entry name" value="AA_TRANSFER_CLASS_3"/>
    <property type="match status" value="1"/>
</dbReference>
<keyword evidence="9" id="KW-1185">Reference proteome</keyword>
<dbReference type="PIRSF" id="PIRSF000521">
    <property type="entry name" value="Transaminase_4ab_Lys_Orn"/>
    <property type="match status" value="1"/>
</dbReference>
<protein>
    <recommendedName>
        <fullName evidence="7">Diaminobutyrate--2-oxoglutarate transaminase</fullName>
        <ecNumber evidence="7">2.6.1.76</ecNumber>
    </recommendedName>
    <alternativeName>
        <fullName evidence="7">DABA aminotransferase</fullName>
    </alternativeName>
</protein>
<dbReference type="InterPro" id="IPR004637">
    <property type="entry name" value="Dat"/>
</dbReference>
<dbReference type="Pfam" id="PF00202">
    <property type="entry name" value="Aminotran_3"/>
    <property type="match status" value="1"/>
</dbReference>
<dbReference type="GO" id="GO:0030170">
    <property type="term" value="F:pyridoxal phosphate binding"/>
    <property type="evidence" value="ECO:0007669"/>
    <property type="project" value="InterPro"/>
</dbReference>
<evidence type="ECO:0000256" key="1">
    <source>
        <dbReference type="ARBA" id="ARBA00001933"/>
    </source>
</evidence>
<reference evidence="8 9" key="1">
    <citation type="journal article" date="2006" name="J. Bacteriol.">
        <title>Comparison of the genome sequence of the poultry pathogen Bordetella avium with those of B. bronchiseptica, B. pertussis, and B. parapertussis reveals extensive diversity in surface structures associated with host interaction.</title>
        <authorList>
            <person name="Sebaihia M."/>
            <person name="Preston A."/>
            <person name="Maskell D.J."/>
            <person name="Kuzmiak H."/>
            <person name="Connell T.D."/>
            <person name="King N.D."/>
            <person name="Orndorff P.E."/>
            <person name="Miyamoto D.M."/>
            <person name="Thomson N.R."/>
            <person name="Harris D."/>
            <person name="Goble A."/>
            <person name="Lord A."/>
            <person name="Murphy L."/>
            <person name="Quail M.A."/>
            <person name="Rutter S."/>
            <person name="Squares R."/>
            <person name="Squares S."/>
            <person name="Woodward J."/>
            <person name="Parkhill J."/>
            <person name="Temple L.M."/>
        </authorList>
    </citation>
    <scope>NUCLEOTIDE SEQUENCE [LARGE SCALE GENOMIC DNA]</scope>
    <source>
        <strain evidence="8 9">197N</strain>
    </source>
</reference>
<evidence type="ECO:0000256" key="6">
    <source>
        <dbReference type="RuleBase" id="RU003560"/>
    </source>
</evidence>
<dbReference type="InterPro" id="IPR012773">
    <property type="entry name" value="Ectoine_EctB"/>
</dbReference>
<evidence type="ECO:0000256" key="2">
    <source>
        <dbReference type="ARBA" id="ARBA00008954"/>
    </source>
</evidence>
<dbReference type="GO" id="GO:0045303">
    <property type="term" value="F:diaminobutyrate-2-oxoglutarate transaminase activity"/>
    <property type="evidence" value="ECO:0007669"/>
    <property type="project" value="UniProtKB-EC"/>
</dbReference>
<dbReference type="NCBIfam" id="NF006733">
    <property type="entry name" value="PRK09264.1"/>
    <property type="match status" value="1"/>
</dbReference>
<evidence type="ECO:0000313" key="8">
    <source>
        <dbReference type="EMBL" id="CAJ49983.1"/>
    </source>
</evidence>
<dbReference type="AlphaFoldDB" id="Q2KY18"/>
<dbReference type="InterPro" id="IPR015421">
    <property type="entry name" value="PyrdxlP-dep_Trfase_major"/>
</dbReference>
<dbReference type="UniPathway" id="UPA00067">
    <property type="reaction ID" value="UER00121"/>
</dbReference>
<dbReference type="GO" id="GO:0019491">
    <property type="term" value="P:ectoine biosynthetic process"/>
    <property type="evidence" value="ECO:0007669"/>
    <property type="project" value="UniProtKB-UniPathway"/>
</dbReference>
<dbReference type="NCBIfam" id="TIGR02407">
    <property type="entry name" value="ectoine_ectB"/>
    <property type="match status" value="1"/>
</dbReference>
<keyword evidence="4 7" id="KW-0808">Transferase</keyword>
<comment type="catalytic activity">
    <reaction evidence="7">
        <text>L-2,4-diaminobutanoate + 2-oxoglutarate = L-aspartate 4-semialdehyde + L-glutamate</text>
        <dbReference type="Rhea" id="RHEA:11160"/>
        <dbReference type="ChEBI" id="CHEBI:16810"/>
        <dbReference type="ChEBI" id="CHEBI:29985"/>
        <dbReference type="ChEBI" id="CHEBI:58761"/>
        <dbReference type="ChEBI" id="CHEBI:537519"/>
        <dbReference type="EC" id="2.6.1.76"/>
    </reaction>
</comment>
<keyword evidence="3 7" id="KW-0032">Aminotransferase</keyword>
<dbReference type="OrthoDB" id="3398487at2"/>
<dbReference type="PANTHER" id="PTHR43552">
    <property type="entry name" value="DIAMINOBUTYRATE--2-OXOGLUTARATE AMINOTRANSFERASE"/>
    <property type="match status" value="1"/>
</dbReference>
<evidence type="ECO:0000313" key="9">
    <source>
        <dbReference type="Proteomes" id="UP000001977"/>
    </source>
</evidence>
<accession>Q2KY18</accession>
<keyword evidence="5 6" id="KW-0663">Pyridoxal phosphate</keyword>
<dbReference type="InterPro" id="IPR015422">
    <property type="entry name" value="PyrdxlP-dep_Trfase_small"/>
</dbReference>
<evidence type="ECO:0000256" key="7">
    <source>
        <dbReference type="RuleBase" id="RU365034"/>
    </source>
</evidence>
<dbReference type="eggNOG" id="COG0160">
    <property type="taxonomic scope" value="Bacteria"/>
</dbReference>
<dbReference type="Proteomes" id="UP000001977">
    <property type="component" value="Chromosome"/>
</dbReference>
<evidence type="ECO:0000256" key="4">
    <source>
        <dbReference type="ARBA" id="ARBA00022679"/>
    </source>
</evidence>
<dbReference type="InterPro" id="IPR005814">
    <property type="entry name" value="Aminotrans_3"/>
</dbReference>
<dbReference type="KEGG" id="bav:BAV2373"/>
<dbReference type="RefSeq" id="WP_012418034.1">
    <property type="nucleotide sequence ID" value="NC_010645.1"/>
</dbReference>
<dbReference type="SUPFAM" id="SSF53383">
    <property type="entry name" value="PLP-dependent transferases"/>
    <property type="match status" value="1"/>
</dbReference>
<dbReference type="Gene3D" id="3.90.1150.10">
    <property type="entry name" value="Aspartate Aminotransferase, domain 1"/>
    <property type="match status" value="1"/>
</dbReference>
<dbReference type="InterPro" id="IPR049704">
    <property type="entry name" value="Aminotrans_3_PPA_site"/>
</dbReference>